<sequence>MKEKVLYTCEACHTDYADEVEAMKCELSHKKKLKIVGSRYLARALDLSGFPTAITLQSEDGARATYERGGVVE</sequence>
<proteinExistence type="predicted"/>
<protein>
    <submittedName>
        <fullName evidence="1">Cytochrome c protein</fullName>
    </submittedName>
</protein>
<organism evidence="1">
    <name type="scientific">Siphoviridae sp. ct0d96</name>
    <dbReference type="NCBI Taxonomy" id="2826268"/>
    <lineage>
        <taxon>Viruses</taxon>
        <taxon>Duplodnaviria</taxon>
        <taxon>Heunggongvirae</taxon>
        <taxon>Uroviricota</taxon>
        <taxon>Caudoviricetes</taxon>
    </lineage>
</organism>
<accession>A0A8S5M4Q6</accession>
<dbReference type="EMBL" id="BK014817">
    <property type="protein sequence ID" value="DAD77087.1"/>
    <property type="molecule type" value="Genomic_DNA"/>
</dbReference>
<evidence type="ECO:0000313" key="1">
    <source>
        <dbReference type="EMBL" id="DAD77087.1"/>
    </source>
</evidence>
<name>A0A8S5M4Q6_9CAUD</name>
<reference evidence="1" key="1">
    <citation type="journal article" date="2021" name="Proc. Natl. Acad. Sci. U.S.A.">
        <title>A Catalog of Tens of Thousands of Viruses from Human Metagenomes Reveals Hidden Associations with Chronic Diseases.</title>
        <authorList>
            <person name="Tisza M.J."/>
            <person name="Buck C.B."/>
        </authorList>
    </citation>
    <scope>NUCLEOTIDE SEQUENCE</scope>
    <source>
        <strain evidence="1">Ct0d96</strain>
    </source>
</reference>